<reference evidence="14 15" key="1">
    <citation type="submission" date="2023-07" db="EMBL/GenBank/DDBJ databases">
        <title>Genomic Encyclopedia of Type Strains, Phase IV (KMG-IV): sequencing the most valuable type-strain genomes for metagenomic binning, comparative biology and taxonomic classification.</title>
        <authorList>
            <person name="Goeker M."/>
        </authorList>
    </citation>
    <scope>NUCLEOTIDE SEQUENCE [LARGE SCALE GENOMIC DNA]</scope>
    <source>
        <strain evidence="14 15">DSM 12751</strain>
    </source>
</reference>
<keyword evidence="10" id="KW-0482">Metalloprotease</keyword>
<comment type="similarity">
    <text evidence="3">Belongs to the peptidase M50B family.</text>
</comment>
<dbReference type="EC" id="3.4.24.-" evidence="14"/>
<dbReference type="RefSeq" id="WP_307389666.1">
    <property type="nucleotide sequence ID" value="NZ_BAAADK010000009.1"/>
</dbReference>
<comment type="cofactor">
    <cofactor evidence="1">
        <name>Zn(2+)</name>
        <dbReference type="ChEBI" id="CHEBI:29105"/>
    </cofactor>
</comment>
<dbReference type="Proteomes" id="UP001235840">
    <property type="component" value="Unassembled WGS sequence"/>
</dbReference>
<evidence type="ECO:0000256" key="10">
    <source>
        <dbReference type="ARBA" id="ARBA00023049"/>
    </source>
</evidence>
<keyword evidence="15" id="KW-1185">Reference proteome</keyword>
<evidence type="ECO:0000256" key="4">
    <source>
        <dbReference type="ARBA" id="ARBA00022670"/>
    </source>
</evidence>
<feature type="transmembrane region" description="Helical" evidence="12">
    <location>
        <begin position="9"/>
        <end position="35"/>
    </location>
</feature>
<evidence type="ECO:0000259" key="13">
    <source>
        <dbReference type="Pfam" id="PF02163"/>
    </source>
</evidence>
<evidence type="ECO:0000256" key="3">
    <source>
        <dbReference type="ARBA" id="ARBA00007931"/>
    </source>
</evidence>
<protein>
    <submittedName>
        <fullName evidence="14">Stage IV sporulation protein FB</fullName>
        <ecNumber evidence="14">3.4.24.-</ecNumber>
    </submittedName>
</protein>
<dbReference type="InterPro" id="IPR008915">
    <property type="entry name" value="Peptidase_M50"/>
</dbReference>
<keyword evidence="7 14" id="KW-0378">Hydrolase</keyword>
<keyword evidence="6" id="KW-0479">Metal-binding</keyword>
<feature type="domain" description="Peptidase M50" evidence="13">
    <location>
        <begin position="26"/>
        <end position="96"/>
    </location>
</feature>
<feature type="domain" description="Peptidase M50" evidence="13">
    <location>
        <begin position="105"/>
        <end position="156"/>
    </location>
</feature>
<comment type="subcellular location">
    <subcellularLocation>
        <location evidence="2">Membrane</location>
        <topology evidence="2">Multi-pass membrane protein</topology>
    </subcellularLocation>
</comment>
<evidence type="ECO:0000256" key="12">
    <source>
        <dbReference type="SAM" id="Phobius"/>
    </source>
</evidence>
<comment type="caution">
    <text evidence="14">The sequence shown here is derived from an EMBL/GenBank/DDBJ whole genome shotgun (WGS) entry which is preliminary data.</text>
</comment>
<organism evidence="14 15">
    <name type="scientific">Caldalkalibacillus horti</name>
    <dbReference type="NCBI Taxonomy" id="77523"/>
    <lineage>
        <taxon>Bacteria</taxon>
        <taxon>Bacillati</taxon>
        <taxon>Bacillota</taxon>
        <taxon>Bacilli</taxon>
        <taxon>Bacillales</taxon>
        <taxon>Bacillaceae</taxon>
        <taxon>Caldalkalibacillus</taxon>
    </lineage>
</organism>
<evidence type="ECO:0000256" key="2">
    <source>
        <dbReference type="ARBA" id="ARBA00004141"/>
    </source>
</evidence>
<accession>A0ABT9VTU9</accession>
<dbReference type="GO" id="GO:0016787">
    <property type="term" value="F:hydrolase activity"/>
    <property type="evidence" value="ECO:0007669"/>
    <property type="project" value="UniProtKB-KW"/>
</dbReference>
<dbReference type="Pfam" id="PF02163">
    <property type="entry name" value="Peptidase_M50"/>
    <property type="match status" value="2"/>
</dbReference>
<feature type="transmembrane region" description="Helical" evidence="12">
    <location>
        <begin position="173"/>
        <end position="190"/>
    </location>
</feature>
<evidence type="ECO:0000256" key="9">
    <source>
        <dbReference type="ARBA" id="ARBA00022989"/>
    </source>
</evidence>
<dbReference type="PANTHER" id="PTHR39188">
    <property type="entry name" value="MEMBRANE-ASSOCIATED ZINC METALLOPROTEASE M50B"/>
    <property type="match status" value="1"/>
</dbReference>
<feature type="transmembrane region" description="Helical" evidence="12">
    <location>
        <begin position="77"/>
        <end position="100"/>
    </location>
</feature>
<evidence type="ECO:0000256" key="6">
    <source>
        <dbReference type="ARBA" id="ARBA00022723"/>
    </source>
</evidence>
<feature type="transmembrane region" description="Helical" evidence="12">
    <location>
        <begin position="107"/>
        <end position="127"/>
    </location>
</feature>
<keyword evidence="8" id="KW-0862">Zinc</keyword>
<proteinExistence type="inferred from homology"/>
<keyword evidence="4" id="KW-0645">Protease</keyword>
<feature type="transmembrane region" description="Helical" evidence="12">
    <location>
        <begin position="147"/>
        <end position="166"/>
    </location>
</feature>
<evidence type="ECO:0000313" key="14">
    <source>
        <dbReference type="EMBL" id="MDQ0164282.1"/>
    </source>
</evidence>
<evidence type="ECO:0000313" key="15">
    <source>
        <dbReference type="Proteomes" id="UP001235840"/>
    </source>
</evidence>
<evidence type="ECO:0000256" key="7">
    <source>
        <dbReference type="ARBA" id="ARBA00022801"/>
    </source>
</evidence>
<evidence type="ECO:0000256" key="1">
    <source>
        <dbReference type="ARBA" id="ARBA00001947"/>
    </source>
</evidence>
<sequence>MIKLSIHPLFFFVILLAFLHGFIYDVLLLFAIVLVHECGHAGVAYTYGWRIKKIELLPFGGVAVVEEHGNKPFKEELLVLLAGPLMNMMMIGIACLFWTLKLWSTEFCLLFIEYNLIILLFNLLPIWPLDGGKLVQLLLSLFFPYKRAIQVSLFVSSIALIGYILMTALLFPVYFYLWSVAVFLLISLFLEFRQSPYQYLRFLLSRYHRKGENQKTRNADSSISGLSHQRKAQPLIIRSQDTVKESVERLFKHKKHYFYVTNQRGMLIHMLDEDELLQYYFERKWIHRAVGDVLG</sequence>
<gene>
    <name evidence="14" type="ORF">J2S11_000181</name>
</gene>
<keyword evidence="11 12" id="KW-0472">Membrane</keyword>
<name>A0ABT9VTU9_9BACI</name>
<dbReference type="PANTHER" id="PTHR39188:SF3">
    <property type="entry name" value="STAGE IV SPORULATION PROTEIN FB"/>
    <property type="match status" value="1"/>
</dbReference>
<evidence type="ECO:0000256" key="5">
    <source>
        <dbReference type="ARBA" id="ARBA00022692"/>
    </source>
</evidence>
<evidence type="ECO:0000256" key="8">
    <source>
        <dbReference type="ARBA" id="ARBA00022833"/>
    </source>
</evidence>
<evidence type="ECO:0000256" key="11">
    <source>
        <dbReference type="ARBA" id="ARBA00023136"/>
    </source>
</evidence>
<dbReference type="EMBL" id="JAUSTY010000001">
    <property type="protein sequence ID" value="MDQ0164282.1"/>
    <property type="molecule type" value="Genomic_DNA"/>
</dbReference>
<keyword evidence="9 12" id="KW-1133">Transmembrane helix</keyword>
<keyword evidence="5 12" id="KW-0812">Transmembrane</keyword>